<dbReference type="EMBL" id="DS268640">
    <property type="protein sequence ID" value="EFO96454.1"/>
    <property type="molecule type" value="Genomic_DNA"/>
</dbReference>
<dbReference type="CTD" id="9800762"/>
<dbReference type="FunCoup" id="E3NFN2">
    <property type="interactions" value="1764"/>
</dbReference>
<dbReference type="GeneID" id="9800762"/>
<dbReference type="OMA" id="EFTEGAM"/>
<dbReference type="Proteomes" id="UP000008281">
    <property type="component" value="Unassembled WGS sequence"/>
</dbReference>
<keyword evidence="2" id="KW-1185">Reference proteome</keyword>
<reference evidence="1" key="1">
    <citation type="submission" date="2007-07" db="EMBL/GenBank/DDBJ databases">
        <title>PCAP assembly of the Caenorhabditis remanei genome.</title>
        <authorList>
            <consortium name="The Caenorhabditis remanei Sequencing Consortium"/>
            <person name="Wilson R.K."/>
        </authorList>
    </citation>
    <scope>NUCLEOTIDE SEQUENCE [LARGE SCALE GENOMIC DNA]</scope>
    <source>
        <strain evidence="1">PB4641</strain>
    </source>
</reference>
<gene>
    <name evidence="1" type="primary">Cre-nlp-2</name>
    <name evidence="1" type="ORF">CRE_21552</name>
</gene>
<dbReference type="AlphaFoldDB" id="E3NFN2"/>
<organism evidence="2">
    <name type="scientific">Caenorhabditis remanei</name>
    <name type="common">Caenorhabditis vulgaris</name>
    <dbReference type="NCBI Taxonomy" id="31234"/>
    <lineage>
        <taxon>Eukaryota</taxon>
        <taxon>Metazoa</taxon>
        <taxon>Ecdysozoa</taxon>
        <taxon>Nematoda</taxon>
        <taxon>Chromadorea</taxon>
        <taxon>Rhabditida</taxon>
        <taxon>Rhabditina</taxon>
        <taxon>Rhabditomorpha</taxon>
        <taxon>Rhabditoidea</taxon>
        <taxon>Rhabditidae</taxon>
        <taxon>Peloderinae</taxon>
        <taxon>Caenorhabditis</taxon>
    </lineage>
</organism>
<proteinExistence type="predicted"/>
<dbReference type="HOGENOM" id="CLU_139348_0_0_1"/>
<dbReference type="STRING" id="31234.E3NFN2"/>
<dbReference type="KEGG" id="crq:GCK72_023922"/>
<accession>E3NFN2</accession>
<name>E3NFN2_CAERE</name>
<dbReference type="OrthoDB" id="5853887at2759"/>
<dbReference type="GO" id="GO:0009792">
    <property type="term" value="P:embryo development ending in birth or egg hatching"/>
    <property type="evidence" value="ECO:0007669"/>
    <property type="project" value="EnsemblMetazoa"/>
</dbReference>
<evidence type="ECO:0000313" key="1">
    <source>
        <dbReference type="EMBL" id="EFO96454.1"/>
    </source>
</evidence>
<dbReference type="RefSeq" id="XP_003092791.2">
    <property type="nucleotide sequence ID" value="XM_003092743.2"/>
</dbReference>
<dbReference type="GO" id="GO:1904333">
    <property type="term" value="P:positive regulation of error-prone translesion synthesis"/>
    <property type="evidence" value="ECO:0007669"/>
    <property type="project" value="EnsemblMetazoa"/>
</dbReference>
<evidence type="ECO:0000313" key="2">
    <source>
        <dbReference type="Proteomes" id="UP000008281"/>
    </source>
</evidence>
<dbReference type="eggNOG" id="ENOG502SWD5">
    <property type="taxonomic scope" value="Eukaryota"/>
</dbReference>
<sequence>MRATFVLLALLCAIYARAVPLQVYNSDETPSVDVVLLEGSPVQDVLNSDDDDEWKQEEEYTEGAMGKRSIALGRSGFRPGKRSTDMDNFHTIDVSGLIMKRSMAMGRLGLRPGKRSMAYGRQGFRPGKRSMAYGREGFRPGKRSMAYGRQGFRPGKRSADMMEVIPEHTPEIYIV</sequence>
<protein>
    <submittedName>
        <fullName evidence="1">CRE-NLP-2 protein</fullName>
    </submittedName>
</protein>